<dbReference type="GO" id="GO:0005829">
    <property type="term" value="C:cytosol"/>
    <property type="evidence" value="ECO:0007669"/>
    <property type="project" value="TreeGrafter"/>
</dbReference>
<organism evidence="5 6">
    <name type="scientific">Meyerozyma guilliermondii (strain ATCC 6260 / CBS 566 / DSM 6381 / JCM 1539 / NBRC 10279 / NRRL Y-324)</name>
    <name type="common">Yeast</name>
    <name type="synonym">Candida guilliermondii</name>
    <dbReference type="NCBI Taxonomy" id="294746"/>
    <lineage>
        <taxon>Eukaryota</taxon>
        <taxon>Fungi</taxon>
        <taxon>Dikarya</taxon>
        <taxon>Ascomycota</taxon>
        <taxon>Saccharomycotina</taxon>
        <taxon>Pichiomycetes</taxon>
        <taxon>Debaryomycetaceae</taxon>
        <taxon>Meyerozyma</taxon>
    </lineage>
</organism>
<dbReference type="VEuPathDB" id="FungiDB:PGUG_00731"/>
<dbReference type="PANTHER" id="PTHR14614:SF109">
    <property type="entry name" value="RIBOSOMAL LYSINE N-METHYLTRANSFERASE 5"/>
    <property type="match status" value="1"/>
</dbReference>
<evidence type="ECO:0000256" key="3">
    <source>
        <dbReference type="ARBA" id="ARBA00038458"/>
    </source>
</evidence>
<dbReference type="Pfam" id="PF10294">
    <property type="entry name" value="Methyltransf_16"/>
    <property type="match status" value="1"/>
</dbReference>
<keyword evidence="1" id="KW-0489">Methyltransferase</keyword>
<dbReference type="RefSeq" id="XP_001487354.2">
    <property type="nucleotide sequence ID" value="XM_001487304.1"/>
</dbReference>
<evidence type="ECO:0000256" key="1">
    <source>
        <dbReference type="ARBA" id="ARBA00022603"/>
    </source>
</evidence>
<evidence type="ECO:0000256" key="2">
    <source>
        <dbReference type="ARBA" id="ARBA00022691"/>
    </source>
</evidence>
<dbReference type="Gene3D" id="3.40.50.150">
    <property type="entry name" value="Vaccinia Virus protein VP39"/>
    <property type="match status" value="1"/>
</dbReference>
<dbReference type="EMBL" id="CH408155">
    <property type="protein sequence ID" value="EDK36633.2"/>
    <property type="molecule type" value="Genomic_DNA"/>
</dbReference>
<accession>A5DBS6</accession>
<dbReference type="eggNOG" id="KOG1018">
    <property type="taxonomic scope" value="Eukaryota"/>
</dbReference>
<evidence type="ECO:0000256" key="4">
    <source>
        <dbReference type="ARBA" id="ARBA00039932"/>
    </source>
</evidence>
<dbReference type="GeneID" id="5129026"/>
<dbReference type="SUPFAM" id="SSF53335">
    <property type="entry name" value="S-adenosyl-L-methionine-dependent methyltransferases"/>
    <property type="match status" value="1"/>
</dbReference>
<protein>
    <recommendedName>
        <fullName evidence="4">Ribosomal lysine N-methyltransferase 5</fullName>
    </recommendedName>
</protein>
<dbReference type="KEGG" id="pgu:PGUG_00731"/>
<name>A5DBS6_PICGU</name>
<sequence>MLQDVLEKVTSENIDDHLFDLYTTRAPSEEHHLGYVDRSSDNITVTLEKTGIDLIIKQSLSAFNSSKQPSSTGYVCWQTSIYLADWLLGDPKCPLKFLLDKKPTILELGAGSSGILASVLGPLSSTYIATDHQKHLCRLSRLNTEENVQGKVTFLDVDTPALVPNFGGSTPSIRFMEYDWEGRNALSVLNPVLNTFPHLILASDTIYNEYLIPYFVHSVAEILGPYTVAVVGVQLRDESIIEMLLECFLDSNLCVYSVPTSLLSEKLQRGFAIYCITQ</sequence>
<dbReference type="InterPro" id="IPR019410">
    <property type="entry name" value="Methyltransf_16"/>
</dbReference>
<proteinExistence type="inferred from homology"/>
<dbReference type="Proteomes" id="UP000001997">
    <property type="component" value="Unassembled WGS sequence"/>
</dbReference>
<reference evidence="5 6" key="1">
    <citation type="journal article" date="2009" name="Nature">
        <title>Evolution of pathogenicity and sexual reproduction in eight Candida genomes.</title>
        <authorList>
            <person name="Butler G."/>
            <person name="Rasmussen M.D."/>
            <person name="Lin M.F."/>
            <person name="Santos M.A."/>
            <person name="Sakthikumar S."/>
            <person name="Munro C.A."/>
            <person name="Rheinbay E."/>
            <person name="Grabherr M."/>
            <person name="Forche A."/>
            <person name="Reedy J.L."/>
            <person name="Agrafioti I."/>
            <person name="Arnaud M.B."/>
            <person name="Bates S."/>
            <person name="Brown A.J."/>
            <person name="Brunke S."/>
            <person name="Costanzo M.C."/>
            <person name="Fitzpatrick D.A."/>
            <person name="de Groot P.W."/>
            <person name="Harris D."/>
            <person name="Hoyer L.L."/>
            <person name="Hube B."/>
            <person name="Klis F.M."/>
            <person name="Kodira C."/>
            <person name="Lennard N."/>
            <person name="Logue M.E."/>
            <person name="Martin R."/>
            <person name="Neiman A.M."/>
            <person name="Nikolaou E."/>
            <person name="Quail M.A."/>
            <person name="Quinn J."/>
            <person name="Santos M.C."/>
            <person name="Schmitzberger F.F."/>
            <person name="Sherlock G."/>
            <person name="Shah P."/>
            <person name="Silverstein K.A."/>
            <person name="Skrzypek M.S."/>
            <person name="Soll D."/>
            <person name="Staggs R."/>
            <person name="Stansfield I."/>
            <person name="Stumpf M.P."/>
            <person name="Sudbery P.E."/>
            <person name="Srikantha T."/>
            <person name="Zeng Q."/>
            <person name="Berman J."/>
            <person name="Berriman M."/>
            <person name="Heitman J."/>
            <person name="Gow N.A."/>
            <person name="Lorenz M.C."/>
            <person name="Birren B.W."/>
            <person name="Kellis M."/>
            <person name="Cuomo C.A."/>
        </authorList>
    </citation>
    <scope>NUCLEOTIDE SEQUENCE [LARGE SCALE GENOMIC DNA]</scope>
    <source>
        <strain evidence="6">ATCC 6260 / CBS 566 / DSM 6381 / JCM 1539 / NBRC 10279 / NRRL Y-324</strain>
    </source>
</reference>
<dbReference type="InterPro" id="IPR029063">
    <property type="entry name" value="SAM-dependent_MTases_sf"/>
</dbReference>
<evidence type="ECO:0000313" key="5">
    <source>
        <dbReference type="EMBL" id="EDK36633.2"/>
    </source>
</evidence>
<dbReference type="HOGENOM" id="CLU_051532_0_1_1"/>
<dbReference type="PANTHER" id="PTHR14614">
    <property type="entry name" value="HEPATOCELLULAR CARCINOMA-ASSOCIATED ANTIGEN"/>
    <property type="match status" value="1"/>
</dbReference>
<dbReference type="InParanoid" id="A5DBS6"/>
<dbReference type="STRING" id="294746.A5DBS6"/>
<keyword evidence="1" id="KW-0808">Transferase</keyword>
<dbReference type="OMA" id="ACDTIYN"/>
<evidence type="ECO:0000313" key="6">
    <source>
        <dbReference type="Proteomes" id="UP000001997"/>
    </source>
</evidence>
<keyword evidence="2" id="KW-0949">S-adenosyl-L-methionine</keyword>
<keyword evidence="6" id="KW-1185">Reference proteome</keyword>
<gene>
    <name evidence="5" type="ORF">PGUG_00731</name>
</gene>
<dbReference type="GO" id="GO:0008757">
    <property type="term" value="F:S-adenosylmethionine-dependent methyltransferase activity"/>
    <property type="evidence" value="ECO:0007669"/>
    <property type="project" value="UniProtKB-ARBA"/>
</dbReference>
<comment type="similarity">
    <text evidence="3">Belongs to the class I-like SAM-binding methyltransferase superfamily. RKM5 family.</text>
</comment>
<dbReference type="GO" id="GO:0032991">
    <property type="term" value="C:protein-containing complex"/>
    <property type="evidence" value="ECO:0007669"/>
    <property type="project" value="TreeGrafter"/>
</dbReference>
<dbReference type="AlphaFoldDB" id="A5DBS6"/>
<dbReference type="FunCoup" id="A5DBS6">
    <property type="interactions" value="17"/>
</dbReference>
<dbReference type="OrthoDB" id="2529286at2759"/>
<dbReference type="GO" id="GO:0032259">
    <property type="term" value="P:methylation"/>
    <property type="evidence" value="ECO:0007669"/>
    <property type="project" value="UniProtKB-KW"/>
</dbReference>